<dbReference type="EMBL" id="VTWT01000006">
    <property type="protein sequence ID" value="KAA9332647.1"/>
    <property type="molecule type" value="Genomic_DNA"/>
</dbReference>
<evidence type="ECO:0000256" key="1">
    <source>
        <dbReference type="ARBA" id="ARBA00004651"/>
    </source>
</evidence>
<dbReference type="Proteomes" id="UP000326570">
    <property type="component" value="Unassembled WGS sequence"/>
</dbReference>
<organism evidence="11 12">
    <name type="scientific">Adhaeribacter soli</name>
    <dbReference type="NCBI Taxonomy" id="2607655"/>
    <lineage>
        <taxon>Bacteria</taxon>
        <taxon>Pseudomonadati</taxon>
        <taxon>Bacteroidota</taxon>
        <taxon>Cytophagia</taxon>
        <taxon>Cytophagales</taxon>
        <taxon>Hymenobacteraceae</taxon>
        <taxon>Adhaeribacter</taxon>
    </lineage>
</organism>
<dbReference type="InterPro" id="IPR008910">
    <property type="entry name" value="MSC_TM_helix"/>
</dbReference>
<dbReference type="InterPro" id="IPR006685">
    <property type="entry name" value="MscS_channel_2nd"/>
</dbReference>
<evidence type="ECO:0000259" key="8">
    <source>
        <dbReference type="Pfam" id="PF00924"/>
    </source>
</evidence>
<dbReference type="InterPro" id="IPR049278">
    <property type="entry name" value="MS_channel_C"/>
</dbReference>
<feature type="transmembrane region" description="Helical" evidence="7">
    <location>
        <begin position="56"/>
        <end position="82"/>
    </location>
</feature>
<evidence type="ECO:0000313" key="11">
    <source>
        <dbReference type="EMBL" id="KAA9332647.1"/>
    </source>
</evidence>
<reference evidence="11 12" key="1">
    <citation type="submission" date="2019-09" db="EMBL/GenBank/DDBJ databases">
        <title>Genome sequence of Adhaeribacter sp. M2.</title>
        <authorList>
            <person name="Srinivasan S."/>
        </authorList>
    </citation>
    <scope>NUCLEOTIDE SEQUENCE [LARGE SCALE GENOMIC DNA]</scope>
    <source>
        <strain evidence="11 12">M2</strain>
    </source>
</reference>
<dbReference type="InterPro" id="IPR010920">
    <property type="entry name" value="LSM_dom_sf"/>
</dbReference>
<feature type="domain" description="Mechanosensitive ion channel MscS" evidence="8">
    <location>
        <begin position="105"/>
        <end position="169"/>
    </location>
</feature>
<evidence type="ECO:0000259" key="9">
    <source>
        <dbReference type="Pfam" id="PF21082"/>
    </source>
</evidence>
<feature type="transmembrane region" description="Helical" evidence="7">
    <location>
        <begin position="88"/>
        <end position="116"/>
    </location>
</feature>
<dbReference type="PANTHER" id="PTHR30221:SF1">
    <property type="entry name" value="SMALL-CONDUCTANCE MECHANOSENSITIVE CHANNEL"/>
    <property type="match status" value="1"/>
</dbReference>
<dbReference type="SUPFAM" id="SSF82689">
    <property type="entry name" value="Mechanosensitive channel protein MscS (YggB), C-terminal domain"/>
    <property type="match status" value="1"/>
</dbReference>
<dbReference type="InterPro" id="IPR011014">
    <property type="entry name" value="MscS_channel_TM-2"/>
</dbReference>
<dbReference type="Pfam" id="PF00924">
    <property type="entry name" value="MS_channel_2nd"/>
    <property type="match status" value="1"/>
</dbReference>
<dbReference type="InterPro" id="IPR045275">
    <property type="entry name" value="MscS_archaea/bacteria_type"/>
</dbReference>
<dbReference type="SUPFAM" id="SSF82861">
    <property type="entry name" value="Mechanosensitive channel protein MscS (YggB), transmembrane region"/>
    <property type="match status" value="1"/>
</dbReference>
<gene>
    <name evidence="11" type="ORF">F0P94_11590</name>
</gene>
<evidence type="ECO:0000313" key="12">
    <source>
        <dbReference type="Proteomes" id="UP000326570"/>
    </source>
</evidence>
<dbReference type="Gene3D" id="1.10.287.1260">
    <property type="match status" value="1"/>
</dbReference>
<keyword evidence="3" id="KW-1003">Cell membrane</keyword>
<dbReference type="PANTHER" id="PTHR30221">
    <property type="entry name" value="SMALL-CONDUCTANCE MECHANOSENSITIVE CHANNEL"/>
    <property type="match status" value="1"/>
</dbReference>
<comment type="similarity">
    <text evidence="2">Belongs to the MscS (TC 1.A.23) family.</text>
</comment>
<name>A0A5N1IRM6_9BACT</name>
<evidence type="ECO:0000259" key="10">
    <source>
        <dbReference type="Pfam" id="PF21088"/>
    </source>
</evidence>
<evidence type="ECO:0000256" key="5">
    <source>
        <dbReference type="ARBA" id="ARBA00022989"/>
    </source>
</evidence>
<sequence length="258" mass="28951">MIDFSRISRTITNYVVLYGMKILVALLILVVGLWLIKRITNFLFRLMEKRGVDPSLIPFLHNIANISLRILLIIVVISQIGIEATSFLAILGSAGIAIGLALQGSLSNFAGGVLLLTLRPFRVGDFIEVQGQSGKVHLINIFNTVIKTGDNKTIFIPNGPLASSTIINHDVEENRRVDMKFTIAATNNVNKAKEVLFRIAARDTRILKDPPPKVVIAEMSATEVKLLVRVWAHHSDYWEVFYNMQEQVKEEFEKEQIV</sequence>
<dbReference type="Gene3D" id="2.30.30.60">
    <property type="match status" value="1"/>
</dbReference>
<evidence type="ECO:0000256" key="2">
    <source>
        <dbReference type="ARBA" id="ARBA00008017"/>
    </source>
</evidence>
<feature type="transmembrane region" description="Helical" evidence="7">
    <location>
        <begin position="15"/>
        <end position="36"/>
    </location>
</feature>
<dbReference type="GO" id="GO:0008381">
    <property type="term" value="F:mechanosensitive monoatomic ion channel activity"/>
    <property type="evidence" value="ECO:0007669"/>
    <property type="project" value="InterPro"/>
</dbReference>
<dbReference type="Pfam" id="PF21082">
    <property type="entry name" value="MS_channel_3rd"/>
    <property type="match status" value="1"/>
</dbReference>
<dbReference type="GO" id="GO:0005886">
    <property type="term" value="C:plasma membrane"/>
    <property type="evidence" value="ECO:0007669"/>
    <property type="project" value="UniProtKB-SubCell"/>
</dbReference>
<dbReference type="Pfam" id="PF05552">
    <property type="entry name" value="MS_channel_1st_1"/>
    <property type="match status" value="1"/>
</dbReference>
<dbReference type="Gene3D" id="3.30.70.100">
    <property type="match status" value="1"/>
</dbReference>
<dbReference type="RefSeq" id="WP_150904060.1">
    <property type="nucleotide sequence ID" value="NZ_VTWT01000006.1"/>
</dbReference>
<keyword evidence="6 7" id="KW-0472">Membrane</keyword>
<feature type="domain" description="Mechanosensitive ion channel transmembrane helices 2/3" evidence="10">
    <location>
        <begin position="63"/>
        <end position="103"/>
    </location>
</feature>
<evidence type="ECO:0000256" key="4">
    <source>
        <dbReference type="ARBA" id="ARBA00022692"/>
    </source>
</evidence>
<accession>A0A5N1IRM6</accession>
<keyword evidence="4 7" id="KW-0812">Transmembrane</keyword>
<keyword evidence="5 7" id="KW-1133">Transmembrane helix</keyword>
<dbReference type="SUPFAM" id="SSF50182">
    <property type="entry name" value="Sm-like ribonucleoproteins"/>
    <property type="match status" value="1"/>
</dbReference>
<evidence type="ECO:0000256" key="3">
    <source>
        <dbReference type="ARBA" id="ARBA00022475"/>
    </source>
</evidence>
<protein>
    <submittedName>
        <fullName evidence="11">Mechanosensitive ion channel</fullName>
    </submittedName>
</protein>
<comment type="caution">
    <text evidence="11">The sequence shown here is derived from an EMBL/GenBank/DDBJ whole genome shotgun (WGS) entry which is preliminary data.</text>
</comment>
<dbReference type="InterPro" id="IPR049142">
    <property type="entry name" value="MS_channel_1st"/>
</dbReference>
<comment type="subcellular location">
    <subcellularLocation>
        <location evidence="1">Cell membrane</location>
        <topology evidence="1">Multi-pass membrane protein</topology>
    </subcellularLocation>
</comment>
<evidence type="ECO:0000256" key="7">
    <source>
        <dbReference type="SAM" id="Phobius"/>
    </source>
</evidence>
<evidence type="ECO:0000256" key="6">
    <source>
        <dbReference type="ARBA" id="ARBA00023136"/>
    </source>
</evidence>
<dbReference type="AlphaFoldDB" id="A0A5N1IRM6"/>
<dbReference type="InterPro" id="IPR023408">
    <property type="entry name" value="MscS_beta-dom_sf"/>
</dbReference>
<feature type="domain" description="Mechanosensitive ion channel MscS C-terminal" evidence="9">
    <location>
        <begin position="178"/>
        <end position="257"/>
    </location>
</feature>
<keyword evidence="12" id="KW-1185">Reference proteome</keyword>
<dbReference type="Pfam" id="PF21088">
    <property type="entry name" value="MS_channel_1st"/>
    <property type="match status" value="1"/>
</dbReference>
<proteinExistence type="inferred from homology"/>
<dbReference type="InterPro" id="IPR011066">
    <property type="entry name" value="MscS_channel_C_sf"/>
</dbReference>